<keyword evidence="2" id="KW-1185">Reference proteome</keyword>
<proteinExistence type="predicted"/>
<organism evidence="1 2">
    <name type="scientific">Candidatus Lokiarchaeum ossiferum</name>
    <dbReference type="NCBI Taxonomy" id="2951803"/>
    <lineage>
        <taxon>Archaea</taxon>
        <taxon>Promethearchaeati</taxon>
        <taxon>Promethearchaeota</taxon>
        <taxon>Promethearchaeia</taxon>
        <taxon>Promethearchaeales</taxon>
        <taxon>Promethearchaeaceae</taxon>
        <taxon>Candidatus Lokiarchaeum</taxon>
    </lineage>
</organism>
<reference evidence="1" key="1">
    <citation type="submission" date="2022-09" db="EMBL/GenBank/DDBJ databases">
        <title>Actin cytoskeleton and complex cell architecture in an #Asgard archaeon.</title>
        <authorList>
            <person name="Ponce Toledo R.I."/>
            <person name="Schleper C."/>
            <person name="Rodrigues Oliveira T."/>
            <person name="Wollweber F."/>
            <person name="Xu J."/>
            <person name="Rittmann S."/>
            <person name="Klingl A."/>
            <person name="Pilhofer M."/>
        </authorList>
    </citation>
    <scope>NUCLEOTIDE SEQUENCE</scope>
    <source>
        <strain evidence="1">B-35</strain>
    </source>
</reference>
<gene>
    <name evidence="1" type="ORF">NEF87_000288</name>
</gene>
<name>A0ABY6HKF4_9ARCH</name>
<evidence type="ECO:0000313" key="1">
    <source>
        <dbReference type="EMBL" id="UYP44003.1"/>
    </source>
</evidence>
<protein>
    <recommendedName>
        <fullName evidence="3">YkgJ family cysteine cluster protein</fullName>
    </recommendedName>
</protein>
<evidence type="ECO:0000313" key="2">
    <source>
        <dbReference type="Proteomes" id="UP001208689"/>
    </source>
</evidence>
<accession>A0ABY6HKF4</accession>
<dbReference type="Proteomes" id="UP001208689">
    <property type="component" value="Chromosome"/>
</dbReference>
<sequence>MKRAPIMNSYSSTTISIPYCEDCKFCCHGIPTGVCGYHTLVEIGQGTLPPKICQKFVVYRIHKKFINEAASRWWHCPDSNLLTKMTLVKEDFYEILAIAKTRGRCPLLGQDGCLFPDAKPFNCEIFPFYIEEKDFHIASWCKFIDKLDVRTFESPVKTIIEEYEHYSIKNASRYYELLKNLQKKWQWTVHTFRPF</sequence>
<evidence type="ECO:0008006" key="3">
    <source>
        <dbReference type="Google" id="ProtNLM"/>
    </source>
</evidence>
<dbReference type="EMBL" id="CP104013">
    <property type="protein sequence ID" value="UYP44003.1"/>
    <property type="molecule type" value="Genomic_DNA"/>
</dbReference>